<reference evidence="4 5" key="1">
    <citation type="submission" date="2024-04" db="EMBL/GenBank/DDBJ databases">
        <title>Tritrichomonas musculus Genome.</title>
        <authorList>
            <person name="Alves-Ferreira E."/>
            <person name="Grigg M."/>
            <person name="Lorenzi H."/>
            <person name="Galac M."/>
        </authorList>
    </citation>
    <scope>NUCLEOTIDE SEQUENCE [LARGE SCALE GENOMIC DNA]</scope>
    <source>
        <strain evidence="4 5">EAF2021</strain>
    </source>
</reference>
<dbReference type="InterPro" id="IPR036770">
    <property type="entry name" value="Ankyrin_rpt-contain_sf"/>
</dbReference>
<dbReference type="Gene3D" id="1.25.40.20">
    <property type="entry name" value="Ankyrin repeat-containing domain"/>
    <property type="match status" value="1"/>
</dbReference>
<keyword evidence="1" id="KW-0677">Repeat</keyword>
<organism evidence="4 5">
    <name type="scientific">Tritrichomonas musculus</name>
    <dbReference type="NCBI Taxonomy" id="1915356"/>
    <lineage>
        <taxon>Eukaryota</taxon>
        <taxon>Metamonada</taxon>
        <taxon>Parabasalia</taxon>
        <taxon>Tritrichomonadida</taxon>
        <taxon>Tritrichomonadidae</taxon>
        <taxon>Tritrichomonas</taxon>
    </lineage>
</organism>
<dbReference type="PANTHER" id="PTHR24198:SF165">
    <property type="entry name" value="ANKYRIN REPEAT-CONTAINING PROTEIN-RELATED"/>
    <property type="match status" value="1"/>
</dbReference>
<feature type="repeat" description="ANK" evidence="3">
    <location>
        <begin position="439"/>
        <end position="474"/>
    </location>
</feature>
<dbReference type="PANTHER" id="PTHR24198">
    <property type="entry name" value="ANKYRIN REPEAT AND PROTEIN KINASE DOMAIN-CONTAINING PROTEIN"/>
    <property type="match status" value="1"/>
</dbReference>
<evidence type="ECO:0008006" key="6">
    <source>
        <dbReference type="Google" id="ProtNLM"/>
    </source>
</evidence>
<dbReference type="SUPFAM" id="SSF48403">
    <property type="entry name" value="Ankyrin repeat"/>
    <property type="match status" value="1"/>
</dbReference>
<protein>
    <recommendedName>
        <fullName evidence="6">DUF3447 domain-containing protein</fullName>
    </recommendedName>
</protein>
<keyword evidence="5" id="KW-1185">Reference proteome</keyword>
<dbReference type="PROSITE" id="PS50297">
    <property type="entry name" value="ANK_REP_REGION"/>
    <property type="match status" value="1"/>
</dbReference>
<name>A0ABR2KQ20_9EUKA</name>
<evidence type="ECO:0000313" key="4">
    <source>
        <dbReference type="EMBL" id="KAK8892517.1"/>
    </source>
</evidence>
<keyword evidence="2 3" id="KW-0040">ANK repeat</keyword>
<dbReference type="SMART" id="SM00248">
    <property type="entry name" value="ANK"/>
    <property type="match status" value="3"/>
</dbReference>
<proteinExistence type="predicted"/>
<dbReference type="Proteomes" id="UP001470230">
    <property type="component" value="Unassembled WGS sequence"/>
</dbReference>
<gene>
    <name evidence="4" type="ORF">M9Y10_029750</name>
</gene>
<accession>A0ABR2KQ20</accession>
<evidence type="ECO:0000313" key="5">
    <source>
        <dbReference type="Proteomes" id="UP001470230"/>
    </source>
</evidence>
<evidence type="ECO:0000256" key="1">
    <source>
        <dbReference type="ARBA" id="ARBA00022737"/>
    </source>
</evidence>
<dbReference type="InterPro" id="IPR002110">
    <property type="entry name" value="Ankyrin_rpt"/>
</dbReference>
<dbReference type="PROSITE" id="PS50088">
    <property type="entry name" value="ANK_REPEAT"/>
    <property type="match status" value="1"/>
</dbReference>
<sequence length="478" mass="55605">MSFPDDEELRKEAETIVNMQQALESFSKLGKLDKNEIINLYKKNPNITFFLNTADSLHQLLWTINIFLRNRPKSSNNYLIILEDLIPNLQQKEITPLQLFNIFAHKRYNNFSAIDLLYQIGFITITDILNFSASNDSSYFHYREVLDEKYQQIKNKSKNQELSNDEALFIQKYEPIVESHKFIHKKSSSEIQIQSNEIQKITNFIKNDDLDSFQEYLSNTNTNLQAKIKFQEFNKIDSIYLDKEISLIEYSAYQGSLQIFKFLWIQLDKSVKNSKLPLFSVVGGNYEIIHLVESEKNFVFDLECLITSIELHYYDITEYLMSIKELNFPFESEYSSSYVYLFRIIYSFNMKFILDNVDSFEFVINSLDDKTGLTPIQTAAYFGFTDMVKVLSTIDGVDLMQTCRSGENLLYISCLKGFVEIVQFLIDSGGVNINCKTDNGMTSLHAVVQNETKANIEIIKILLSNGIDVNLFNRIFFL</sequence>
<dbReference type="Pfam" id="PF12796">
    <property type="entry name" value="Ank_2"/>
    <property type="match status" value="1"/>
</dbReference>
<evidence type="ECO:0000256" key="3">
    <source>
        <dbReference type="PROSITE-ProRule" id="PRU00023"/>
    </source>
</evidence>
<comment type="caution">
    <text evidence="4">The sequence shown here is derived from an EMBL/GenBank/DDBJ whole genome shotgun (WGS) entry which is preliminary data.</text>
</comment>
<evidence type="ECO:0000256" key="2">
    <source>
        <dbReference type="ARBA" id="ARBA00023043"/>
    </source>
</evidence>
<dbReference type="EMBL" id="JAPFFF010000004">
    <property type="protein sequence ID" value="KAK8892517.1"/>
    <property type="molecule type" value="Genomic_DNA"/>
</dbReference>